<name>A0ABM7V2C8_9FLAO</name>
<gene>
    <name evidence="3" type="primary">metX_2</name>
    <name evidence="3" type="ORF">GENT11_15600</name>
</gene>
<evidence type="ECO:0000256" key="1">
    <source>
        <dbReference type="ARBA" id="ARBA00022679"/>
    </source>
</evidence>
<feature type="domain" description="AB hydrolase-1" evidence="2">
    <location>
        <begin position="38"/>
        <end position="162"/>
    </location>
</feature>
<keyword evidence="1" id="KW-0808">Transferase</keyword>
<dbReference type="InterPro" id="IPR000073">
    <property type="entry name" value="AB_hydrolase_1"/>
</dbReference>
<dbReference type="PANTHER" id="PTHR32268:SF11">
    <property type="entry name" value="HOMOSERINE O-ACETYLTRANSFERASE"/>
    <property type="match status" value="1"/>
</dbReference>
<dbReference type="InterPro" id="IPR029058">
    <property type="entry name" value="AB_hydrolase_fold"/>
</dbReference>
<evidence type="ECO:0000313" key="3">
    <source>
        <dbReference type="EMBL" id="BDB53248.1"/>
    </source>
</evidence>
<dbReference type="Proteomes" id="UP001319865">
    <property type="component" value="Chromosome"/>
</dbReference>
<keyword evidence="4" id="KW-1185">Reference proteome</keyword>
<dbReference type="EMBL" id="AP025183">
    <property type="protein sequence ID" value="BDB53248.1"/>
    <property type="molecule type" value="Genomic_DNA"/>
</dbReference>
<dbReference type="SUPFAM" id="SSF53474">
    <property type="entry name" value="alpha/beta-Hydrolases"/>
    <property type="match status" value="1"/>
</dbReference>
<dbReference type="InterPro" id="IPR008220">
    <property type="entry name" value="HAT_MetX-like"/>
</dbReference>
<organism evidence="3 4">
    <name type="scientific">Flavobacterium ammonificans</name>
    <dbReference type="NCBI Taxonomy" id="1751056"/>
    <lineage>
        <taxon>Bacteria</taxon>
        <taxon>Pseudomonadati</taxon>
        <taxon>Bacteroidota</taxon>
        <taxon>Flavobacteriia</taxon>
        <taxon>Flavobacteriales</taxon>
        <taxon>Flavobacteriaceae</taxon>
        <taxon>Flavobacterium</taxon>
    </lineage>
</organism>
<evidence type="ECO:0000313" key="4">
    <source>
        <dbReference type="Proteomes" id="UP001319865"/>
    </source>
</evidence>
<protein>
    <submittedName>
        <fullName evidence="3">Homoserine O-acetyltransferase</fullName>
    </submittedName>
</protein>
<evidence type="ECO:0000259" key="2">
    <source>
        <dbReference type="Pfam" id="PF00561"/>
    </source>
</evidence>
<proteinExistence type="predicted"/>
<reference evidence="3 4" key="1">
    <citation type="journal article" date="2022" name="Int. J. Syst. Evol. Microbiol.">
        <title>Flavobacterium ammonificans sp. nov. and Flavobacterium ammoniigenes sp. nov., ammonifying bacteria isolated from surface river water.</title>
        <authorList>
            <person name="Watanabe K."/>
            <person name="Kitamura T."/>
            <person name="Ogata Y."/>
            <person name="Shindo C."/>
            <person name="Suda W."/>
        </authorList>
    </citation>
    <scope>NUCLEOTIDE SEQUENCE [LARGE SCALE GENOMIC DNA]</scope>
    <source>
        <strain evidence="3 4">GENT11</strain>
    </source>
</reference>
<dbReference type="Pfam" id="PF00561">
    <property type="entry name" value="Abhydrolase_1"/>
    <property type="match status" value="1"/>
</dbReference>
<dbReference type="Gene3D" id="3.40.50.1820">
    <property type="entry name" value="alpha/beta hydrolase"/>
    <property type="match status" value="1"/>
</dbReference>
<accession>A0ABM7V2C8</accession>
<dbReference type="RefSeq" id="WP_229329398.1">
    <property type="nucleotide sequence ID" value="NZ_AP025183.1"/>
</dbReference>
<reference evidence="3 4" key="2">
    <citation type="journal article" date="2022" name="Microorganisms">
        <title>Complete Genome Sequences of Two Flavobacterium ammonificans Strains and a Flavobacterium ammoniigenes Strain of Ammonifying Bacterioplankton Isolated from Surface River Water.</title>
        <authorList>
            <person name="Suda W."/>
            <person name="Ogata Y."/>
            <person name="Shindo C."/>
            <person name="Watanabe K."/>
        </authorList>
    </citation>
    <scope>NUCLEOTIDE SEQUENCE [LARGE SCALE GENOMIC DNA]</scope>
    <source>
        <strain evidence="3 4">GENT11</strain>
    </source>
</reference>
<dbReference type="PANTHER" id="PTHR32268">
    <property type="entry name" value="HOMOSERINE O-ACETYLTRANSFERASE"/>
    <property type="match status" value="1"/>
</dbReference>
<sequence>MKNFYSTEIKRFNLENGTPINSIKLSYQIFGQPIGLAPIIVVNHSLTGNSNCGGNTGWWKEIIVNSKAIDTLIYTIISFNFPSNEFEDEHWNPNQNYRKFTIRDIAALYWEGLFSIKINTVFAVIGGELGGAIAWEMAALQPNRIEHLIPIATDWKTSDRVIATSLIQEQLLNNSEDPLVDARYYANMYFKNPDYVNQIFKRNNIDTNSIEGIENIIIENNRDKIASYRLMNHLLNSIDICRKRVDFKSIIKTIKGTIHSIGIDSESLFPILENRKTDIEMMKIKSNTFYQEFKSIHSQDAYIKEFETIATLLSPIFNSKTVNVQNQFKYNVSKYSMLS</sequence>